<reference evidence="3" key="1">
    <citation type="submission" date="2018-07" db="EMBL/GenBank/DDBJ databases">
        <authorList>
            <person name="Safronova V.I."/>
            <person name="Chirak E.R."/>
            <person name="Sazanova A.L."/>
        </authorList>
    </citation>
    <scope>NUCLEOTIDE SEQUENCE [LARGE SCALE GENOMIC DNA]</scope>
    <source>
        <strain evidence="3">RCAM04685</strain>
    </source>
</reference>
<sequence>MTACSPETIALLKQVPTAAITGLLLKKYGLRMRAIPGLVPIDGAKCRFVGPAFTLRYVPMREDIALAVDIGNPANAMLQATQQIPAGSVFVMDMCGNGAVGGLGDVLVTRMLVRGVVGVVSDGGMRDVAEIRSLGMPTYCKGPAAPASPSALIPIAIQEPIGCGGVLIYPGDIIVADEDGVAVIPVHLAAEVATQAIEKEALDGWVRERVAEGGDILGLYPPNEANLAKFKAWKAAQG</sequence>
<dbReference type="InterPro" id="IPR005493">
    <property type="entry name" value="RraA/RraA-like"/>
</dbReference>
<dbReference type="PANTHER" id="PTHR33254:SF16">
    <property type="entry name" value="BLR3842 PROTEIN"/>
    <property type="match status" value="1"/>
</dbReference>
<dbReference type="PANTHER" id="PTHR33254">
    <property type="entry name" value="4-HYDROXY-4-METHYL-2-OXOGLUTARATE ALDOLASE 3-RELATED"/>
    <property type="match status" value="1"/>
</dbReference>
<dbReference type="EMBL" id="QQTP01000004">
    <property type="protein sequence ID" value="RDJ26285.1"/>
    <property type="molecule type" value="Genomic_DNA"/>
</dbReference>
<proteinExistence type="predicted"/>
<name>A0A370L8B3_9HYPH</name>
<dbReference type="Pfam" id="PF03737">
    <property type="entry name" value="RraA-like"/>
    <property type="match status" value="1"/>
</dbReference>
<keyword evidence="1" id="KW-0460">Magnesium</keyword>
<dbReference type="GO" id="GO:0046872">
    <property type="term" value="F:metal ion binding"/>
    <property type="evidence" value="ECO:0007669"/>
    <property type="project" value="UniProtKB-KW"/>
</dbReference>
<protein>
    <submittedName>
        <fullName evidence="2">Ribonuclease activity regulator RraA</fullName>
    </submittedName>
</protein>
<dbReference type="SUPFAM" id="SSF89562">
    <property type="entry name" value="RraA-like"/>
    <property type="match status" value="1"/>
</dbReference>
<evidence type="ECO:0000256" key="1">
    <source>
        <dbReference type="PIRSR" id="PIRSR605493-1"/>
    </source>
</evidence>
<keyword evidence="3" id="KW-1185">Reference proteome</keyword>
<dbReference type="NCBIfam" id="NF006093">
    <property type="entry name" value="PRK08245.1"/>
    <property type="match status" value="1"/>
</dbReference>
<dbReference type="AlphaFoldDB" id="A0A370L8B3"/>
<dbReference type="InterPro" id="IPR036704">
    <property type="entry name" value="RraA/RraA-like_sf"/>
</dbReference>
<dbReference type="CDD" id="cd16841">
    <property type="entry name" value="RraA_family"/>
    <property type="match status" value="1"/>
</dbReference>
<evidence type="ECO:0000313" key="2">
    <source>
        <dbReference type="EMBL" id="RDJ26285.1"/>
    </source>
</evidence>
<feature type="binding site" evidence="1">
    <location>
        <position position="126"/>
    </location>
    <ligand>
        <name>substrate</name>
    </ligand>
</feature>
<comment type="caution">
    <text evidence="2">The sequence shown here is derived from an EMBL/GenBank/DDBJ whole genome shotgun (WGS) entry which is preliminary data.</text>
</comment>
<dbReference type="Proteomes" id="UP000255207">
    <property type="component" value="Unassembled WGS sequence"/>
</dbReference>
<keyword evidence="1" id="KW-0479">Metal-binding</keyword>
<feature type="binding site" evidence="1">
    <location>
        <position position="127"/>
    </location>
    <ligand>
        <name>Mg(2+)</name>
        <dbReference type="ChEBI" id="CHEBI:18420"/>
    </ligand>
</feature>
<accession>A0A370L8B3</accession>
<dbReference type="RefSeq" id="WP_114829227.1">
    <property type="nucleotide sequence ID" value="NZ_QQTO01000022.1"/>
</dbReference>
<feature type="binding site" evidence="1">
    <location>
        <begin position="104"/>
        <end position="107"/>
    </location>
    <ligand>
        <name>substrate</name>
    </ligand>
</feature>
<comment type="cofactor">
    <cofactor evidence="1">
        <name>Mg(2+)</name>
        <dbReference type="ChEBI" id="CHEBI:18420"/>
    </cofactor>
</comment>
<gene>
    <name evidence="2" type="ORF">DWE98_10710</name>
</gene>
<organism evidence="2 3">
    <name type="scientific">Bosea caraganae</name>
    <dbReference type="NCBI Taxonomy" id="2763117"/>
    <lineage>
        <taxon>Bacteria</taxon>
        <taxon>Pseudomonadati</taxon>
        <taxon>Pseudomonadota</taxon>
        <taxon>Alphaproteobacteria</taxon>
        <taxon>Hyphomicrobiales</taxon>
        <taxon>Boseaceae</taxon>
        <taxon>Bosea</taxon>
    </lineage>
</organism>
<dbReference type="OrthoDB" id="9805307at2"/>
<dbReference type="Gene3D" id="3.50.30.40">
    <property type="entry name" value="Ribonuclease E inhibitor RraA/RraA-like"/>
    <property type="match status" value="1"/>
</dbReference>
<evidence type="ECO:0000313" key="3">
    <source>
        <dbReference type="Proteomes" id="UP000255207"/>
    </source>
</evidence>